<dbReference type="RefSeq" id="WP_307335454.1">
    <property type="nucleotide sequence ID" value="NZ_JAUSUQ010000002.1"/>
</dbReference>
<dbReference type="PANTHER" id="PTHR43794:SF11">
    <property type="entry name" value="AMIDOHYDROLASE-RELATED DOMAIN-CONTAINING PROTEIN"/>
    <property type="match status" value="1"/>
</dbReference>
<evidence type="ECO:0000259" key="2">
    <source>
        <dbReference type="Pfam" id="PF01979"/>
    </source>
</evidence>
<feature type="domain" description="Amidohydrolase-related" evidence="2">
    <location>
        <begin position="1"/>
        <end position="95"/>
    </location>
</feature>
<keyword evidence="4" id="KW-1185">Reference proteome</keyword>
<dbReference type="PANTHER" id="PTHR43794">
    <property type="entry name" value="AMINOHYDROLASE SSNA-RELATED"/>
    <property type="match status" value="1"/>
</dbReference>
<dbReference type="InterPro" id="IPR011059">
    <property type="entry name" value="Metal-dep_hydrolase_composite"/>
</dbReference>
<accession>A0ABU0CND1</accession>
<dbReference type="InterPro" id="IPR050287">
    <property type="entry name" value="MTA/SAH_deaminase"/>
</dbReference>
<dbReference type="EMBL" id="JAUSUQ010000002">
    <property type="protein sequence ID" value="MDQ0337925.1"/>
    <property type="molecule type" value="Genomic_DNA"/>
</dbReference>
<evidence type="ECO:0000313" key="3">
    <source>
        <dbReference type="EMBL" id="MDQ0337925.1"/>
    </source>
</evidence>
<reference evidence="3 4" key="1">
    <citation type="submission" date="2023-07" db="EMBL/GenBank/DDBJ databases">
        <title>Genomic Encyclopedia of Type Strains, Phase IV (KMG-IV): sequencing the most valuable type-strain genomes for metagenomic binning, comparative biology and taxonomic classification.</title>
        <authorList>
            <person name="Goeker M."/>
        </authorList>
    </citation>
    <scope>NUCLEOTIDE SEQUENCE [LARGE SCALE GENOMIC DNA]</scope>
    <source>
        <strain evidence="3 4">DSM 17740</strain>
    </source>
</reference>
<dbReference type="InterPro" id="IPR006680">
    <property type="entry name" value="Amidohydro-rel"/>
</dbReference>
<dbReference type="Proteomes" id="UP001232445">
    <property type="component" value="Unassembled WGS sequence"/>
</dbReference>
<dbReference type="SUPFAM" id="SSF51338">
    <property type="entry name" value="Composite domain of metallo-dependent hydrolases"/>
    <property type="match status" value="1"/>
</dbReference>
<dbReference type="Gene3D" id="2.30.40.10">
    <property type="entry name" value="Urease, subunit C, domain 1"/>
    <property type="match status" value="1"/>
</dbReference>
<organism evidence="3 4">
    <name type="scientific">Caldalkalibacillus uzonensis</name>
    <dbReference type="NCBI Taxonomy" id="353224"/>
    <lineage>
        <taxon>Bacteria</taxon>
        <taxon>Bacillati</taxon>
        <taxon>Bacillota</taxon>
        <taxon>Bacilli</taxon>
        <taxon>Bacillales</taxon>
        <taxon>Bacillaceae</taxon>
        <taxon>Caldalkalibacillus</taxon>
    </lineage>
</organism>
<name>A0ABU0CND1_9BACI</name>
<evidence type="ECO:0000256" key="1">
    <source>
        <dbReference type="ARBA" id="ARBA00022801"/>
    </source>
</evidence>
<dbReference type="Pfam" id="PF01979">
    <property type="entry name" value="Amidohydro_1"/>
    <property type="match status" value="1"/>
</dbReference>
<keyword evidence="1 3" id="KW-0378">Hydrolase</keyword>
<protein>
    <submittedName>
        <fullName evidence="3">Cytosine/adenosine deaminase-related metal-dependent hydrolase</fullName>
    </submittedName>
</protein>
<comment type="caution">
    <text evidence="3">The sequence shown here is derived from an EMBL/GenBank/DDBJ whole genome shotgun (WGS) entry which is preliminary data.</text>
</comment>
<proteinExistence type="predicted"/>
<dbReference type="GO" id="GO:0016787">
    <property type="term" value="F:hydrolase activity"/>
    <property type="evidence" value="ECO:0007669"/>
    <property type="project" value="UniProtKB-KW"/>
</dbReference>
<sequence length="124" mass="13739">MFKEMKIAAGLQKTEHFDPTVLDAQTVLKMATLEGAKLLGIDKEVGTLEPGKKADIILINMNQPHLVPHHHIPSLLAYSANGSDVDTTIVNGKILMKNRKLLTIDEREVIREAHKRVARIVEGV</sequence>
<gene>
    <name evidence="3" type="ORF">J2S00_000708</name>
</gene>
<evidence type="ECO:0000313" key="4">
    <source>
        <dbReference type="Proteomes" id="UP001232445"/>
    </source>
</evidence>